<dbReference type="Proteomes" id="UP000046393">
    <property type="component" value="Unplaced"/>
</dbReference>
<protein>
    <submittedName>
        <fullName evidence="4">Baculoviral IAP repeat-containing protein 3-like</fullName>
    </submittedName>
</protein>
<dbReference type="GO" id="GO:0046872">
    <property type="term" value="F:metal ion binding"/>
    <property type="evidence" value="ECO:0007669"/>
    <property type="project" value="UniProtKB-KW"/>
</dbReference>
<keyword evidence="2" id="KW-0862">Zinc</keyword>
<sequence length="146" mass="17624">MEETKQEYMRLKEVFQSFMPYLFAAGRVESFTKKWPYKSPNLSPQKMADAGFMYSPDPFDPGCVKCPFCLKELSSWEDDDNPMYDIQTFMKKAVYFRNEHRRYKSRCYFARLNKSEEQYTVRDVLLLVTNTRAALLVKYWLIYWHL</sequence>
<reference evidence="4" key="1">
    <citation type="submission" date="2017-02" db="UniProtKB">
        <authorList>
            <consortium name="WormBaseParasite"/>
        </authorList>
    </citation>
    <scope>IDENTIFICATION</scope>
</reference>
<evidence type="ECO:0000256" key="2">
    <source>
        <dbReference type="ARBA" id="ARBA00022833"/>
    </source>
</evidence>
<dbReference type="PROSITE" id="PS50143">
    <property type="entry name" value="BIR_REPEAT_2"/>
    <property type="match status" value="1"/>
</dbReference>
<dbReference type="InterPro" id="IPR051190">
    <property type="entry name" value="Baculoviral_IAP"/>
</dbReference>
<dbReference type="CDD" id="cd00022">
    <property type="entry name" value="BIR"/>
    <property type="match status" value="1"/>
</dbReference>
<dbReference type="PANTHER" id="PTHR46771">
    <property type="entry name" value="DETERIN"/>
    <property type="match status" value="1"/>
</dbReference>
<organism evidence="3 4">
    <name type="scientific">Syphacia muris</name>
    <dbReference type="NCBI Taxonomy" id="451379"/>
    <lineage>
        <taxon>Eukaryota</taxon>
        <taxon>Metazoa</taxon>
        <taxon>Ecdysozoa</taxon>
        <taxon>Nematoda</taxon>
        <taxon>Chromadorea</taxon>
        <taxon>Rhabditida</taxon>
        <taxon>Spirurina</taxon>
        <taxon>Oxyuridomorpha</taxon>
        <taxon>Oxyuroidea</taxon>
        <taxon>Oxyuridae</taxon>
        <taxon>Syphacia</taxon>
    </lineage>
</organism>
<keyword evidence="1" id="KW-0479">Metal-binding</keyword>
<accession>A0A0N5AV69</accession>
<dbReference type="Pfam" id="PF00653">
    <property type="entry name" value="BIR"/>
    <property type="match status" value="1"/>
</dbReference>
<dbReference type="Gene3D" id="1.10.1170.10">
    <property type="entry name" value="Inhibitor Of Apoptosis Protein (2mihbC-IAP-1), Chain A"/>
    <property type="match status" value="1"/>
</dbReference>
<name>A0A0N5AV69_9BILA</name>
<keyword evidence="3" id="KW-1185">Reference proteome</keyword>
<dbReference type="InterPro" id="IPR001370">
    <property type="entry name" value="BIR_rpt"/>
</dbReference>
<evidence type="ECO:0000256" key="1">
    <source>
        <dbReference type="ARBA" id="ARBA00022723"/>
    </source>
</evidence>
<proteinExistence type="predicted"/>
<evidence type="ECO:0000313" key="3">
    <source>
        <dbReference type="Proteomes" id="UP000046393"/>
    </source>
</evidence>
<dbReference type="SMART" id="SM00238">
    <property type="entry name" value="BIR"/>
    <property type="match status" value="1"/>
</dbReference>
<dbReference type="WBParaSite" id="SMUV_0000877801-mRNA-1">
    <property type="protein sequence ID" value="SMUV_0000877801-mRNA-1"/>
    <property type="gene ID" value="SMUV_0000877801"/>
</dbReference>
<dbReference type="SUPFAM" id="SSF57924">
    <property type="entry name" value="Inhibitor of apoptosis (IAP) repeat"/>
    <property type="match status" value="1"/>
</dbReference>
<dbReference type="AlphaFoldDB" id="A0A0N5AV69"/>
<evidence type="ECO:0000313" key="4">
    <source>
        <dbReference type="WBParaSite" id="SMUV_0000877801-mRNA-1"/>
    </source>
</evidence>
<dbReference type="STRING" id="451379.A0A0N5AV69"/>
<dbReference type="PANTHER" id="PTHR46771:SF5">
    <property type="entry name" value="DETERIN"/>
    <property type="match status" value="1"/>
</dbReference>